<dbReference type="InterPro" id="IPR017938">
    <property type="entry name" value="Riboflavin_synthase-like_b-brl"/>
</dbReference>
<feature type="domain" description="FAD-binding FR-type" evidence="1">
    <location>
        <begin position="14"/>
        <end position="141"/>
    </location>
</feature>
<dbReference type="InterPro" id="IPR039374">
    <property type="entry name" value="SIP_fam"/>
</dbReference>
<reference evidence="2 3" key="1">
    <citation type="submission" date="2017-09" db="EMBL/GenBank/DDBJ databases">
        <authorList>
            <person name="Ehlers B."/>
            <person name="Leendertz F.H."/>
        </authorList>
    </citation>
    <scope>NUCLEOTIDE SEQUENCE [LARGE SCALE GENOMIC DNA]</scope>
    <source>
        <strain evidence="2 3">CGMCC 4.6857</strain>
    </source>
</reference>
<proteinExistence type="predicted"/>
<dbReference type="Gene3D" id="2.40.30.10">
    <property type="entry name" value="Translation factors"/>
    <property type="match status" value="1"/>
</dbReference>
<name>A0A285HZA6_9ACTN</name>
<dbReference type="Proteomes" id="UP000219612">
    <property type="component" value="Unassembled WGS sequence"/>
</dbReference>
<evidence type="ECO:0000259" key="1">
    <source>
        <dbReference type="PROSITE" id="PS51384"/>
    </source>
</evidence>
<dbReference type="Pfam" id="PF08021">
    <property type="entry name" value="FAD_binding_9"/>
    <property type="match status" value="1"/>
</dbReference>
<dbReference type="PANTHER" id="PTHR30157:SF0">
    <property type="entry name" value="NADPH-DEPENDENT FERRIC-CHELATE REDUCTASE"/>
    <property type="match status" value="1"/>
</dbReference>
<dbReference type="InterPro" id="IPR039261">
    <property type="entry name" value="FNR_nucleotide-bd"/>
</dbReference>
<gene>
    <name evidence="2" type="ORF">SAMN05421748_1061</name>
</gene>
<organism evidence="2 3">
    <name type="scientific">Paractinoplanes atraurantiacus</name>
    <dbReference type="NCBI Taxonomy" id="1036182"/>
    <lineage>
        <taxon>Bacteria</taxon>
        <taxon>Bacillati</taxon>
        <taxon>Actinomycetota</taxon>
        <taxon>Actinomycetes</taxon>
        <taxon>Micromonosporales</taxon>
        <taxon>Micromonosporaceae</taxon>
        <taxon>Paractinoplanes</taxon>
    </lineage>
</organism>
<dbReference type="PROSITE" id="PS51384">
    <property type="entry name" value="FAD_FR"/>
    <property type="match status" value="1"/>
</dbReference>
<dbReference type="AlphaFoldDB" id="A0A285HZA6"/>
<evidence type="ECO:0000313" key="3">
    <source>
        <dbReference type="Proteomes" id="UP000219612"/>
    </source>
</evidence>
<accession>A0A285HZA6</accession>
<dbReference type="SUPFAM" id="SSF63380">
    <property type="entry name" value="Riboflavin synthase domain-like"/>
    <property type="match status" value="1"/>
</dbReference>
<sequence length="308" mass="33876">MTQTAEQTAAVLSWRFFAVEVRKVDRLSPNFVRITFTGEDLHKFADNGYDQRIKLLTALPQVGFAHLPTSADWYTEWRDLPDGHRNPIRTYTIRAVRAHLNEVDVDMVLHGSTGPASKFAAEAQPGDVAYLMGPNADFEGIHGGIDFHPPAHTDCLLLGGDETAVPAIASILAKLPADARGEALLEVPEDGDQLTDVVAPPNVRVTWLPRNGAPQGDKLIPAVRQATRRMLGDVAGTPVTDLEDVDVDHDILWEVPEPLTDASRFYAWLAGEAAAIKTIRRHLVSECGVDRRSVAFMGYWRQGKAEDN</sequence>
<dbReference type="InterPro" id="IPR017927">
    <property type="entry name" value="FAD-bd_FR_type"/>
</dbReference>
<protein>
    <submittedName>
        <fullName evidence="2">NADPH-dependent ferric siderophore reductase, contains FAD-binding and SIP domains</fullName>
    </submittedName>
</protein>
<dbReference type="CDD" id="cd06193">
    <property type="entry name" value="siderophore_interacting"/>
    <property type="match status" value="1"/>
</dbReference>
<evidence type="ECO:0000313" key="2">
    <source>
        <dbReference type="EMBL" id="SNY40156.1"/>
    </source>
</evidence>
<keyword evidence="3" id="KW-1185">Reference proteome</keyword>
<dbReference type="InterPro" id="IPR013113">
    <property type="entry name" value="SIP_FAD-bd"/>
</dbReference>
<dbReference type="PANTHER" id="PTHR30157">
    <property type="entry name" value="FERRIC REDUCTASE, NADPH-DEPENDENT"/>
    <property type="match status" value="1"/>
</dbReference>
<dbReference type="Pfam" id="PF04954">
    <property type="entry name" value="SIP"/>
    <property type="match status" value="1"/>
</dbReference>
<dbReference type="EMBL" id="OBDY01000006">
    <property type="protein sequence ID" value="SNY40156.1"/>
    <property type="molecule type" value="Genomic_DNA"/>
</dbReference>
<dbReference type="OrthoDB" id="3291337at2"/>
<dbReference type="InterPro" id="IPR007037">
    <property type="entry name" value="SIP_rossman_dom"/>
</dbReference>
<dbReference type="GO" id="GO:0016491">
    <property type="term" value="F:oxidoreductase activity"/>
    <property type="evidence" value="ECO:0007669"/>
    <property type="project" value="InterPro"/>
</dbReference>
<dbReference type="RefSeq" id="WP_097320779.1">
    <property type="nucleotide sequence ID" value="NZ_OBDY01000006.1"/>
</dbReference>
<dbReference type="Gene3D" id="3.40.50.80">
    <property type="entry name" value="Nucleotide-binding domain of ferredoxin-NADP reductase (FNR) module"/>
    <property type="match status" value="1"/>
</dbReference>